<protein>
    <submittedName>
        <fullName evidence="1">Uncharacterized protein</fullName>
    </submittedName>
</protein>
<proteinExistence type="predicted"/>
<comment type="caution">
    <text evidence="1">The sequence shown here is derived from an EMBL/GenBank/DDBJ whole genome shotgun (WGS) entry which is preliminary data.</text>
</comment>
<dbReference type="AlphaFoldDB" id="M3GNI2"/>
<organism evidence="1 2">
    <name type="scientific">Leptospira interrogans serovar Grippotyphosa str. LT2186</name>
    <dbReference type="NCBI Taxonomy" id="1001599"/>
    <lineage>
        <taxon>Bacteria</taxon>
        <taxon>Pseudomonadati</taxon>
        <taxon>Spirochaetota</taxon>
        <taxon>Spirochaetia</taxon>
        <taxon>Leptospirales</taxon>
        <taxon>Leptospiraceae</taxon>
        <taxon>Leptospira</taxon>
    </lineage>
</organism>
<evidence type="ECO:0000313" key="1">
    <source>
        <dbReference type="EMBL" id="EMG08158.1"/>
    </source>
</evidence>
<accession>M3GNI2</accession>
<sequence>MFFSTESELGVLRIYIIFFEDKRQERKTIKTAFTKRDVVGMSYCFLREVIGFIEQLNNQYNGIFF</sequence>
<evidence type="ECO:0000313" key="2">
    <source>
        <dbReference type="Proteomes" id="UP000011776"/>
    </source>
</evidence>
<name>M3GNI2_LEPIR</name>
<dbReference type="EMBL" id="AFME02000411">
    <property type="protein sequence ID" value="EMG08158.1"/>
    <property type="molecule type" value="Genomic_DNA"/>
</dbReference>
<reference evidence="1 2" key="1">
    <citation type="submission" date="2013-02" db="EMBL/GenBank/DDBJ databases">
        <authorList>
            <person name="Harkins D.M."/>
            <person name="Durkin A.S."/>
            <person name="Brinkac L.M."/>
            <person name="Haft D.H."/>
            <person name="Selengut J.D."/>
            <person name="Sanka R."/>
            <person name="DePew J."/>
            <person name="Purushe J."/>
            <person name="Tulsiani S.M."/>
            <person name="Graham G.C."/>
            <person name="Burns M.-A."/>
            <person name="Dohnt M.F."/>
            <person name="Smythe L.D."/>
            <person name="McKay D.B."/>
            <person name="Craig S.B."/>
            <person name="Vinetz J.M."/>
            <person name="Sutton G.G."/>
            <person name="Nierman W.C."/>
            <person name="Fouts D.E."/>
        </authorList>
    </citation>
    <scope>NUCLEOTIDE SEQUENCE [LARGE SCALE GENOMIC DNA]</scope>
    <source>
        <strain evidence="1 2">LT2186</strain>
    </source>
</reference>
<gene>
    <name evidence="1" type="ORF">LEP1GSC151_4943</name>
</gene>
<dbReference type="Proteomes" id="UP000011776">
    <property type="component" value="Unassembled WGS sequence"/>
</dbReference>
<dbReference type="BioCyc" id="LINT1001599:G11K9-1800-MONOMER"/>